<dbReference type="AlphaFoldDB" id="A0A4U5NWT5"/>
<evidence type="ECO:0000256" key="2">
    <source>
        <dbReference type="ARBA" id="ARBA00022737"/>
    </source>
</evidence>
<reference evidence="3 4" key="2">
    <citation type="journal article" date="2019" name="G3 (Bethesda)">
        <title>Hybrid Assembly of the Genome of the Entomopathogenic Nematode Steinernema carpocapsae Identifies the X-Chromosome.</title>
        <authorList>
            <person name="Serra L."/>
            <person name="Macchietto M."/>
            <person name="Macias-Munoz A."/>
            <person name="McGill C.J."/>
            <person name="Rodriguez I.M."/>
            <person name="Rodriguez B."/>
            <person name="Murad R."/>
            <person name="Mortazavi A."/>
        </authorList>
    </citation>
    <scope>NUCLEOTIDE SEQUENCE [LARGE SCALE GENOMIC DNA]</scope>
    <source>
        <strain evidence="3 4">ALL</strain>
    </source>
</reference>
<name>A0A4U5NWT5_STECR</name>
<dbReference type="SUPFAM" id="SSF52075">
    <property type="entry name" value="Outer arm dynein light chain 1"/>
    <property type="match status" value="1"/>
</dbReference>
<evidence type="ECO:0000256" key="1">
    <source>
        <dbReference type="ARBA" id="ARBA00022614"/>
    </source>
</evidence>
<dbReference type="PRINTS" id="PR00019">
    <property type="entry name" value="LEURICHRPT"/>
</dbReference>
<dbReference type="PANTHER" id="PTHR46652">
    <property type="entry name" value="LEUCINE-RICH REPEAT AND IQ DOMAIN-CONTAINING PROTEIN 1-RELATED"/>
    <property type="match status" value="1"/>
</dbReference>
<evidence type="ECO:0000313" key="3">
    <source>
        <dbReference type="EMBL" id="TKR87800.1"/>
    </source>
</evidence>
<dbReference type="InterPro" id="IPR050836">
    <property type="entry name" value="SDS22/Internalin_LRR"/>
</dbReference>
<dbReference type="InterPro" id="IPR032675">
    <property type="entry name" value="LRR_dom_sf"/>
</dbReference>
<reference evidence="3 4" key="1">
    <citation type="journal article" date="2015" name="Genome Biol.">
        <title>Comparative genomics of Steinernema reveals deeply conserved gene regulatory networks.</title>
        <authorList>
            <person name="Dillman A.R."/>
            <person name="Macchietto M."/>
            <person name="Porter C.F."/>
            <person name="Rogers A."/>
            <person name="Williams B."/>
            <person name="Antoshechkin I."/>
            <person name="Lee M.M."/>
            <person name="Goodwin Z."/>
            <person name="Lu X."/>
            <person name="Lewis E.E."/>
            <person name="Goodrich-Blair H."/>
            <person name="Stock S.P."/>
            <person name="Adams B.J."/>
            <person name="Sternberg P.W."/>
            <person name="Mortazavi A."/>
        </authorList>
    </citation>
    <scope>NUCLEOTIDE SEQUENCE [LARGE SCALE GENOMIC DNA]</scope>
    <source>
        <strain evidence="3 4">ALL</strain>
    </source>
</reference>
<dbReference type="Pfam" id="PF12799">
    <property type="entry name" value="LRR_4"/>
    <property type="match status" value="1"/>
</dbReference>
<dbReference type="Pfam" id="PF14580">
    <property type="entry name" value="LRR_9"/>
    <property type="match status" value="1"/>
</dbReference>
<dbReference type="InterPro" id="IPR001611">
    <property type="entry name" value="Leu-rich_rpt"/>
</dbReference>
<sequence length="844" mass="95904">MSDKADTKILSLLSEALNKEDVHVTKLKEIKENGDAIRKRIQLLSSALKRAKDILPAKEGRREVAQKFLEHTTASLEIWSTVKKNARNFEKWTHELDLHFTNIEKLESGGSEVFRPPTHFEEKMVVDHFRRFFAKNSIFEFRLKWARICGNDPLKKKDVDNLCFVVPKRKNCPQEIKALVHSRWAIPEAYEVTKDVTGVLQTEEFGSELLLVPLTKSAHCQAHSLQLLEPEEFLEDPIAIPSPTSARSAWDERELLAVVVVELAMNLTISVDDFLNLEGFTKRVDLETKKLRDLNIDLKMEQSFLEEPIEERMRERRKSIALEKTLNEHVDSWRFTSQEPFSSTKLLTLRDPLELTLLFRPSRNLDLHASTRSLLTCLDLSGLSLLRLDDSIDELRRLRCLSLARNKFVLLRNLKTLKHLHYLDVSHNKITSIEGVPESLEEINFSHNSISHILFLKGLPRLRIINGAHNNIQSIKNLDQAPDVERLLLSSNQIKDKFELDFLQVMPKLVFLDMTANPISKTSTYAKIVTALCPLLKSVDRSATSAQERSFTSTVRKIGRALTIEFIEQQKPDFELHAYLDLSEKNLQMIAIDKEGVGRLNKVRSLNLSQNHLQHLHDLTELNDLDNLNLQANQLVNISSGPSHVLTHLTYLNLSSNGITNSTLSKMGIDYLPTLKRLDLSKNLLVKFDSFNFDLAFLEDLNVSGNQIRMVRKKTLEALKTLNLSNNKLKDLGGFSLPSVEVLDVSRNRITTCAGLKQLAEMPILLNFRCLGNPVQERRVYVDYVKSQAKNLQVLDGVAASELKSALERVKPPAAVAQKTPSGSSFELGGDGIWVCEVANSDYR</sequence>
<protein>
    <submittedName>
        <fullName evidence="3">Uncharacterized protein</fullName>
    </submittedName>
</protein>
<dbReference type="PANTHER" id="PTHR46652:SF3">
    <property type="entry name" value="LEUCINE-RICH REPEAT-CONTAINING PROTEIN 9"/>
    <property type="match status" value="1"/>
</dbReference>
<dbReference type="Gene3D" id="3.80.10.10">
    <property type="entry name" value="Ribonuclease Inhibitor"/>
    <property type="match status" value="4"/>
</dbReference>
<proteinExistence type="predicted"/>
<keyword evidence="4" id="KW-1185">Reference proteome</keyword>
<dbReference type="SMART" id="SM00369">
    <property type="entry name" value="LRR_TYP"/>
    <property type="match status" value="6"/>
</dbReference>
<dbReference type="PROSITE" id="PS51450">
    <property type="entry name" value="LRR"/>
    <property type="match status" value="3"/>
</dbReference>
<keyword evidence="1" id="KW-0433">Leucine-rich repeat</keyword>
<dbReference type="SUPFAM" id="SSF52058">
    <property type="entry name" value="L domain-like"/>
    <property type="match status" value="1"/>
</dbReference>
<dbReference type="InterPro" id="IPR025875">
    <property type="entry name" value="Leu-rich_rpt_4"/>
</dbReference>
<dbReference type="EMBL" id="AZBU02000003">
    <property type="protein sequence ID" value="TKR87800.1"/>
    <property type="molecule type" value="Genomic_DNA"/>
</dbReference>
<keyword evidence="2" id="KW-0677">Repeat</keyword>
<dbReference type="STRING" id="34508.A0A4U5NWT5"/>
<organism evidence="3 4">
    <name type="scientific">Steinernema carpocapsae</name>
    <name type="common">Entomopathogenic nematode</name>
    <dbReference type="NCBI Taxonomy" id="34508"/>
    <lineage>
        <taxon>Eukaryota</taxon>
        <taxon>Metazoa</taxon>
        <taxon>Ecdysozoa</taxon>
        <taxon>Nematoda</taxon>
        <taxon>Chromadorea</taxon>
        <taxon>Rhabditida</taxon>
        <taxon>Tylenchina</taxon>
        <taxon>Panagrolaimomorpha</taxon>
        <taxon>Strongyloidoidea</taxon>
        <taxon>Steinernematidae</taxon>
        <taxon>Steinernema</taxon>
    </lineage>
</organism>
<dbReference type="SMART" id="SM00365">
    <property type="entry name" value="LRR_SD22"/>
    <property type="match status" value="6"/>
</dbReference>
<accession>A0A4U5NWT5</accession>
<evidence type="ECO:0000313" key="4">
    <source>
        <dbReference type="Proteomes" id="UP000298663"/>
    </source>
</evidence>
<dbReference type="InterPro" id="IPR003591">
    <property type="entry name" value="Leu-rich_rpt_typical-subtyp"/>
</dbReference>
<dbReference type="OrthoDB" id="266138at2759"/>
<dbReference type="Proteomes" id="UP000298663">
    <property type="component" value="Unassembled WGS sequence"/>
</dbReference>
<comment type="caution">
    <text evidence="3">The sequence shown here is derived from an EMBL/GenBank/DDBJ whole genome shotgun (WGS) entry which is preliminary data.</text>
</comment>
<dbReference type="Pfam" id="PF13516">
    <property type="entry name" value="LRR_6"/>
    <property type="match status" value="1"/>
</dbReference>
<gene>
    <name evidence="3" type="ORF">L596_012143</name>
</gene>